<keyword evidence="1" id="KW-1133">Transmembrane helix</keyword>
<dbReference type="InterPro" id="IPR012495">
    <property type="entry name" value="TadE-like_dom"/>
</dbReference>
<evidence type="ECO:0000313" key="4">
    <source>
        <dbReference type="Proteomes" id="UP001145145"/>
    </source>
</evidence>
<reference evidence="3 4" key="1">
    <citation type="journal article" date="2023" name="Int. J. Syst. Evol. Microbiol.">
        <title>Sellimonas catena sp. nov., isolated from human faeces.</title>
        <authorList>
            <person name="Hisatomi A."/>
            <person name="Ohkuma M."/>
            <person name="Sakamoto M."/>
        </authorList>
    </citation>
    <scope>NUCLEOTIDE SEQUENCE [LARGE SCALE GENOMIC DNA]</scope>
    <source>
        <strain evidence="3 4">12EGH17</strain>
    </source>
</reference>
<dbReference type="EMBL" id="BSBO01000005">
    <property type="protein sequence ID" value="GLG03574.1"/>
    <property type="molecule type" value="Genomic_DNA"/>
</dbReference>
<dbReference type="Pfam" id="PF07811">
    <property type="entry name" value="TadE"/>
    <property type="match status" value="1"/>
</dbReference>
<proteinExistence type="predicted"/>
<protein>
    <recommendedName>
        <fullName evidence="2">TadE-like domain-containing protein</fullName>
    </recommendedName>
</protein>
<organism evidence="3 4">
    <name type="scientific">Sellimonas catena</name>
    <dbReference type="NCBI Taxonomy" id="2994035"/>
    <lineage>
        <taxon>Bacteria</taxon>
        <taxon>Bacillati</taxon>
        <taxon>Bacillota</taxon>
        <taxon>Clostridia</taxon>
        <taxon>Lachnospirales</taxon>
        <taxon>Lachnospiraceae</taxon>
        <taxon>Sellimonas</taxon>
    </lineage>
</organism>
<comment type="caution">
    <text evidence="3">The sequence shown here is derived from an EMBL/GenBank/DDBJ whole genome shotgun (WGS) entry which is preliminary data.</text>
</comment>
<feature type="transmembrane region" description="Helical" evidence="1">
    <location>
        <begin position="14"/>
        <end position="35"/>
    </location>
</feature>
<feature type="domain" description="TadE-like" evidence="2">
    <location>
        <begin position="8"/>
        <end position="49"/>
    </location>
</feature>
<keyword evidence="4" id="KW-1185">Reference proteome</keyword>
<keyword evidence="1" id="KW-0812">Transmembrane</keyword>
<dbReference type="Proteomes" id="UP001145145">
    <property type="component" value="Unassembled WGS sequence"/>
</dbReference>
<name>A0A9W6C4F0_9FIRM</name>
<dbReference type="RefSeq" id="WP_087166567.1">
    <property type="nucleotide sequence ID" value="NZ_BSBO01000005.1"/>
</dbReference>
<evidence type="ECO:0000256" key="1">
    <source>
        <dbReference type="SAM" id="Phobius"/>
    </source>
</evidence>
<gene>
    <name evidence="3" type="ORF">Selli1_07480</name>
</gene>
<evidence type="ECO:0000259" key="2">
    <source>
        <dbReference type="Pfam" id="PF07811"/>
    </source>
</evidence>
<sequence length="138" mass="15870">MVEEKWSGSFTVEAAVLVSAVLLLTYGVIMAVFYYHDKNILTGTAYETAVIAGRKQKKEPPFQKEEIQQLWKERISGKMILFRKAEVEVECQKEYVWISAQASRKRMKITVEAKVALVEPERKIRDMRKLKKAAETGT</sequence>
<evidence type="ECO:0000313" key="3">
    <source>
        <dbReference type="EMBL" id="GLG03574.1"/>
    </source>
</evidence>
<accession>A0A9W6C4F0</accession>
<keyword evidence="1" id="KW-0472">Membrane</keyword>
<dbReference type="AlphaFoldDB" id="A0A9W6C4F0"/>